<feature type="transmembrane region" description="Helical" evidence="1">
    <location>
        <begin position="44"/>
        <end position="62"/>
    </location>
</feature>
<name>A0AB39SRV3_9ACTN</name>
<feature type="domain" description="Restriction endonuclease type IV Mrr" evidence="2">
    <location>
        <begin position="92"/>
        <end position="200"/>
    </location>
</feature>
<dbReference type="InterPro" id="IPR052906">
    <property type="entry name" value="Type_IV_Methyl-Rstrct_Enzyme"/>
</dbReference>
<keyword evidence="3" id="KW-0378">Hydrolase</keyword>
<feature type="transmembrane region" description="Helical" evidence="1">
    <location>
        <begin position="20"/>
        <end position="38"/>
    </location>
</feature>
<gene>
    <name evidence="3" type="ORF">AB5J54_01910</name>
</gene>
<dbReference type="RefSeq" id="WP_369142094.1">
    <property type="nucleotide sequence ID" value="NZ_CP163444.1"/>
</dbReference>
<evidence type="ECO:0000313" key="3">
    <source>
        <dbReference type="EMBL" id="XDQ69352.1"/>
    </source>
</evidence>
<dbReference type="Pfam" id="PF04471">
    <property type="entry name" value="Mrr_cat"/>
    <property type="match status" value="1"/>
</dbReference>
<keyword evidence="1" id="KW-1133">Transmembrane helix</keyword>
<dbReference type="GO" id="GO:0009307">
    <property type="term" value="P:DNA restriction-modification system"/>
    <property type="evidence" value="ECO:0007669"/>
    <property type="project" value="InterPro"/>
</dbReference>
<dbReference type="InterPro" id="IPR007560">
    <property type="entry name" value="Restrct_endonuc_IV_Mrr"/>
</dbReference>
<evidence type="ECO:0000256" key="1">
    <source>
        <dbReference type="SAM" id="Phobius"/>
    </source>
</evidence>
<dbReference type="EMBL" id="CP163444">
    <property type="protein sequence ID" value="XDQ69352.1"/>
    <property type="molecule type" value="Genomic_DNA"/>
</dbReference>
<sequence length="234" mass="26156">MAAARKRRVSAARKRRRQRLKVGGAIAGGVSVFAVVFWSVLWPYLIGALVVGGAAIGGWWLWRTDRSVRGADRRWRYDEAVQAGRRTLAEVDAMTGTEFEDYIVDLCRRDGCTDVRRVGGSHDNGADVLGNLPDGRSMVIQCKRYTPKSKIPSREVRDLLGAKVHFKVDVAIFVATTYFSGPAERFAKENDMLAVHRDHLGLWNNGASLLSLGAVNGLGQGDRRHRERWKETYE</sequence>
<keyword evidence="1" id="KW-0812">Transmembrane</keyword>
<proteinExistence type="predicted"/>
<accession>A0AB39SRV3</accession>
<protein>
    <submittedName>
        <fullName evidence="3">Restriction endonuclease</fullName>
    </submittedName>
</protein>
<dbReference type="GO" id="GO:0015666">
    <property type="term" value="F:restriction endodeoxyribonuclease activity"/>
    <property type="evidence" value="ECO:0007669"/>
    <property type="project" value="TreeGrafter"/>
</dbReference>
<keyword evidence="1" id="KW-0472">Membrane</keyword>
<dbReference type="PANTHER" id="PTHR30015:SF6">
    <property type="entry name" value="SLL1429 PROTEIN"/>
    <property type="match status" value="1"/>
</dbReference>
<evidence type="ECO:0000259" key="2">
    <source>
        <dbReference type="Pfam" id="PF04471"/>
    </source>
</evidence>
<dbReference type="SUPFAM" id="SSF52980">
    <property type="entry name" value="Restriction endonuclease-like"/>
    <property type="match status" value="1"/>
</dbReference>
<keyword evidence="3" id="KW-0540">Nuclease</keyword>
<dbReference type="InterPro" id="IPR011856">
    <property type="entry name" value="tRNA_endonuc-like_dom_sf"/>
</dbReference>
<dbReference type="InterPro" id="IPR011335">
    <property type="entry name" value="Restrct_endonuc-II-like"/>
</dbReference>
<keyword evidence="3" id="KW-0255">Endonuclease</keyword>
<dbReference type="GO" id="GO:0003677">
    <property type="term" value="F:DNA binding"/>
    <property type="evidence" value="ECO:0007669"/>
    <property type="project" value="InterPro"/>
</dbReference>
<dbReference type="AlphaFoldDB" id="A0AB39SRV3"/>
<dbReference type="PANTHER" id="PTHR30015">
    <property type="entry name" value="MRR RESTRICTION SYSTEM PROTEIN"/>
    <property type="match status" value="1"/>
</dbReference>
<dbReference type="Gene3D" id="3.40.1350.10">
    <property type="match status" value="1"/>
</dbReference>
<organism evidence="3">
    <name type="scientific">Streptomyces sp. R44</name>
    <dbReference type="NCBI Taxonomy" id="3238633"/>
    <lineage>
        <taxon>Bacteria</taxon>
        <taxon>Bacillati</taxon>
        <taxon>Actinomycetota</taxon>
        <taxon>Actinomycetes</taxon>
        <taxon>Kitasatosporales</taxon>
        <taxon>Streptomycetaceae</taxon>
        <taxon>Streptomyces</taxon>
    </lineage>
</organism>
<reference evidence="3" key="1">
    <citation type="submission" date="2024-07" db="EMBL/GenBank/DDBJ databases">
        <authorList>
            <person name="Yu S.T."/>
        </authorList>
    </citation>
    <scope>NUCLEOTIDE SEQUENCE</scope>
    <source>
        <strain evidence="3">R44</strain>
    </source>
</reference>